<evidence type="ECO:0000256" key="5">
    <source>
        <dbReference type="ARBA" id="ARBA00022989"/>
    </source>
</evidence>
<dbReference type="InterPro" id="IPR051809">
    <property type="entry name" value="Plant_receptor-like_S/T_kinase"/>
</dbReference>
<evidence type="ECO:0000256" key="3">
    <source>
        <dbReference type="ARBA" id="ARBA00022692"/>
    </source>
</evidence>
<dbReference type="Gene3D" id="3.80.10.10">
    <property type="entry name" value="Ribonuclease Inhibitor"/>
    <property type="match status" value="1"/>
</dbReference>
<keyword evidence="2" id="KW-0433">Leucine-rich repeat</keyword>
<keyword evidence="5" id="KW-1133">Transmembrane helix</keyword>
<name>A0ABD1QZE0_9LAMI</name>
<dbReference type="EMBL" id="JBFOLK010000010">
    <property type="protein sequence ID" value="KAL2481578.1"/>
    <property type="molecule type" value="Genomic_DNA"/>
</dbReference>
<evidence type="ECO:0000256" key="6">
    <source>
        <dbReference type="ARBA" id="ARBA00023136"/>
    </source>
</evidence>
<dbReference type="AlphaFoldDB" id="A0ABD1QZE0"/>
<accession>A0ABD1QZE0</accession>
<dbReference type="InterPro" id="IPR032675">
    <property type="entry name" value="LRR_dom_sf"/>
</dbReference>
<sequence>MSKPTVPISVPQYFSRTYTRSLDNLKGVEFIDLSLNNLAGPIPSLNTLYYLNFLNLSNNMLQREVPKQGIFLNASGVFLSGKAKLWGGISTLGLPKCSSKSV</sequence>
<protein>
    <submittedName>
        <fullName evidence="7">LRR receptor-like serine/threonine-protein kinase EFR</fullName>
    </submittedName>
</protein>
<comment type="subcellular location">
    <subcellularLocation>
        <location evidence="1">Membrane</location>
    </subcellularLocation>
</comment>
<gene>
    <name evidence="7" type="ORF">Adt_34544</name>
</gene>
<keyword evidence="4" id="KW-0677">Repeat</keyword>
<evidence type="ECO:0000313" key="7">
    <source>
        <dbReference type="EMBL" id="KAL2481578.1"/>
    </source>
</evidence>
<keyword evidence="6" id="KW-0472">Membrane</keyword>
<evidence type="ECO:0000256" key="1">
    <source>
        <dbReference type="ARBA" id="ARBA00004370"/>
    </source>
</evidence>
<dbReference type="PANTHER" id="PTHR27008">
    <property type="entry name" value="OS04G0122200 PROTEIN"/>
    <property type="match status" value="1"/>
</dbReference>
<dbReference type="GO" id="GO:0016020">
    <property type="term" value="C:membrane"/>
    <property type="evidence" value="ECO:0007669"/>
    <property type="project" value="UniProtKB-SubCell"/>
</dbReference>
<comment type="caution">
    <text evidence="7">The sequence shown here is derived from an EMBL/GenBank/DDBJ whole genome shotgun (WGS) entry which is preliminary data.</text>
</comment>
<evidence type="ECO:0000256" key="2">
    <source>
        <dbReference type="ARBA" id="ARBA00022614"/>
    </source>
</evidence>
<dbReference type="Proteomes" id="UP001604336">
    <property type="component" value="Unassembled WGS sequence"/>
</dbReference>
<evidence type="ECO:0000313" key="8">
    <source>
        <dbReference type="Proteomes" id="UP001604336"/>
    </source>
</evidence>
<evidence type="ECO:0000256" key="4">
    <source>
        <dbReference type="ARBA" id="ARBA00022737"/>
    </source>
</evidence>
<keyword evidence="3" id="KW-0812">Transmembrane</keyword>
<dbReference type="PANTHER" id="PTHR27008:SF513">
    <property type="entry name" value="PROTEIN KINASE DOMAIN-CONTAINING PROTEIN"/>
    <property type="match status" value="1"/>
</dbReference>
<dbReference type="SUPFAM" id="SSF52058">
    <property type="entry name" value="L domain-like"/>
    <property type="match status" value="1"/>
</dbReference>
<proteinExistence type="predicted"/>
<organism evidence="7 8">
    <name type="scientific">Abeliophyllum distichum</name>
    <dbReference type="NCBI Taxonomy" id="126358"/>
    <lineage>
        <taxon>Eukaryota</taxon>
        <taxon>Viridiplantae</taxon>
        <taxon>Streptophyta</taxon>
        <taxon>Embryophyta</taxon>
        <taxon>Tracheophyta</taxon>
        <taxon>Spermatophyta</taxon>
        <taxon>Magnoliopsida</taxon>
        <taxon>eudicotyledons</taxon>
        <taxon>Gunneridae</taxon>
        <taxon>Pentapetalae</taxon>
        <taxon>asterids</taxon>
        <taxon>lamiids</taxon>
        <taxon>Lamiales</taxon>
        <taxon>Oleaceae</taxon>
        <taxon>Forsythieae</taxon>
        <taxon>Abeliophyllum</taxon>
    </lineage>
</organism>
<keyword evidence="8" id="KW-1185">Reference proteome</keyword>
<reference evidence="8" key="1">
    <citation type="submission" date="2024-07" db="EMBL/GenBank/DDBJ databases">
        <title>Two chromosome-level genome assemblies of Korean endemic species Abeliophyllum distichum and Forsythia ovata (Oleaceae).</title>
        <authorList>
            <person name="Jang H."/>
        </authorList>
    </citation>
    <scope>NUCLEOTIDE SEQUENCE [LARGE SCALE GENOMIC DNA]</scope>
</reference>